<dbReference type="Proteomes" id="UP000326678">
    <property type="component" value="Chromosome Gxm2"/>
</dbReference>
<dbReference type="AlphaFoldDB" id="A0A5P8WCX5"/>
<evidence type="ECO:0000256" key="2">
    <source>
        <dbReference type="ARBA" id="ARBA00022553"/>
    </source>
</evidence>
<dbReference type="Pfam" id="PF00550">
    <property type="entry name" value="PP-binding"/>
    <property type="match status" value="1"/>
</dbReference>
<dbReference type="SMART" id="SM00823">
    <property type="entry name" value="PKS_PP"/>
    <property type="match status" value="1"/>
</dbReference>
<dbReference type="PROSITE" id="PS50075">
    <property type="entry name" value="CARRIER"/>
    <property type="match status" value="1"/>
</dbReference>
<dbReference type="SMART" id="SM01294">
    <property type="entry name" value="PKS_PP_betabranch"/>
    <property type="match status" value="1"/>
</dbReference>
<evidence type="ECO:0000313" key="5">
    <source>
        <dbReference type="Proteomes" id="UP000326678"/>
    </source>
</evidence>
<organism evidence="4 5">
    <name type="scientific">Nostoc sphaeroides CCNUC1</name>
    <dbReference type="NCBI Taxonomy" id="2653204"/>
    <lineage>
        <taxon>Bacteria</taxon>
        <taxon>Bacillati</taxon>
        <taxon>Cyanobacteriota</taxon>
        <taxon>Cyanophyceae</taxon>
        <taxon>Nostocales</taxon>
        <taxon>Nostocaceae</taxon>
        <taxon>Nostoc</taxon>
    </lineage>
</organism>
<reference evidence="4 5" key="1">
    <citation type="submission" date="2019-10" db="EMBL/GenBank/DDBJ databases">
        <title>Genomic and transcriptomic insights into the perfect genentic adaptation of a filamentous nitrogen-fixing cyanobacterium to rice fields.</title>
        <authorList>
            <person name="Chen Z."/>
        </authorList>
    </citation>
    <scope>NUCLEOTIDE SEQUENCE [LARGE SCALE GENOMIC DNA]</scope>
    <source>
        <strain evidence="4">CCNUC1</strain>
    </source>
</reference>
<dbReference type="PROSITE" id="PS00012">
    <property type="entry name" value="PHOSPHOPANTETHEINE"/>
    <property type="match status" value="1"/>
</dbReference>
<dbReference type="EMBL" id="CP045227">
    <property type="protein sequence ID" value="QFS50402.1"/>
    <property type="molecule type" value="Genomic_DNA"/>
</dbReference>
<evidence type="ECO:0000256" key="1">
    <source>
        <dbReference type="ARBA" id="ARBA00022450"/>
    </source>
</evidence>
<dbReference type="KEGG" id="nsh:GXM_07896"/>
<dbReference type="InterPro" id="IPR006162">
    <property type="entry name" value="Ppantetheine_attach_site"/>
</dbReference>
<dbReference type="InterPro" id="IPR020806">
    <property type="entry name" value="PKS_PP-bd"/>
</dbReference>
<dbReference type="GO" id="GO:0031177">
    <property type="term" value="F:phosphopantetheine binding"/>
    <property type="evidence" value="ECO:0007669"/>
    <property type="project" value="InterPro"/>
</dbReference>
<dbReference type="RefSeq" id="WP_152591431.1">
    <property type="nucleotide sequence ID" value="NZ_CP045227.1"/>
</dbReference>
<evidence type="ECO:0000313" key="4">
    <source>
        <dbReference type="EMBL" id="QFS50402.1"/>
    </source>
</evidence>
<keyword evidence="2" id="KW-0597">Phosphoprotein</keyword>
<name>A0A5P8WCX5_9NOSO</name>
<accession>A0A5P8WCX5</accession>
<proteinExistence type="predicted"/>
<dbReference type="Gene3D" id="1.10.1200.10">
    <property type="entry name" value="ACP-like"/>
    <property type="match status" value="1"/>
</dbReference>
<keyword evidence="1" id="KW-0596">Phosphopantetheine</keyword>
<keyword evidence="5" id="KW-1185">Reference proteome</keyword>
<feature type="domain" description="Carrier" evidence="3">
    <location>
        <begin position="23"/>
        <end position="97"/>
    </location>
</feature>
<evidence type="ECO:0000259" key="3">
    <source>
        <dbReference type="PROSITE" id="PS50075"/>
    </source>
</evidence>
<sequence length="101" mass="11172">MTMQNLELNTTSTVVIKQIPTAAEIQAWVVLYLADLLEVDSDEIEVTIPFDRYGLDSSAAVGLTGDLEDWLGCELDPTLLYDYPTVEALVKHLVSELKTAK</sequence>
<dbReference type="InterPro" id="IPR036736">
    <property type="entry name" value="ACP-like_sf"/>
</dbReference>
<dbReference type="InterPro" id="IPR009081">
    <property type="entry name" value="PP-bd_ACP"/>
</dbReference>
<protein>
    <submittedName>
        <fullName evidence="4">Acyl carrier protein</fullName>
    </submittedName>
</protein>
<dbReference type="SUPFAM" id="SSF47336">
    <property type="entry name" value="ACP-like"/>
    <property type="match status" value="1"/>
</dbReference>
<gene>
    <name evidence="4" type="ORF">GXM_07896</name>
</gene>